<reference evidence="2 3" key="1">
    <citation type="journal article" date="2015" name="Genome Announc.">
        <title>Expanding the biotechnology potential of lactobacilli through comparative genomics of 213 strains and associated genera.</title>
        <authorList>
            <person name="Sun Z."/>
            <person name="Harris H.M."/>
            <person name="McCann A."/>
            <person name="Guo C."/>
            <person name="Argimon S."/>
            <person name="Zhang W."/>
            <person name="Yang X."/>
            <person name="Jeffery I.B."/>
            <person name="Cooney J.C."/>
            <person name="Kagawa T.F."/>
            <person name="Liu W."/>
            <person name="Song Y."/>
            <person name="Salvetti E."/>
            <person name="Wrobel A."/>
            <person name="Rasinkangas P."/>
            <person name="Parkhill J."/>
            <person name="Rea M.C."/>
            <person name="O'Sullivan O."/>
            <person name="Ritari J."/>
            <person name="Douillard F.P."/>
            <person name="Paul Ross R."/>
            <person name="Yang R."/>
            <person name="Briner A.E."/>
            <person name="Felis G.E."/>
            <person name="de Vos W.M."/>
            <person name="Barrangou R."/>
            <person name="Klaenhammer T.R."/>
            <person name="Caufield P.W."/>
            <person name="Cui Y."/>
            <person name="Zhang H."/>
            <person name="O'Toole P.W."/>
        </authorList>
    </citation>
    <scope>NUCLEOTIDE SEQUENCE [LARGE SCALE GENOMIC DNA]</scope>
    <source>
        <strain evidence="2 3">DSM 18527</strain>
    </source>
</reference>
<dbReference type="InterPro" id="IPR022742">
    <property type="entry name" value="Hydrolase_4"/>
</dbReference>
<dbReference type="RefSeq" id="WP_152537712.1">
    <property type="nucleotide sequence ID" value="NZ_AZGA01000046.1"/>
</dbReference>
<dbReference type="InterPro" id="IPR052920">
    <property type="entry name" value="DNA-binding_regulatory"/>
</dbReference>
<feature type="domain" description="Serine aminopeptidase S33" evidence="1">
    <location>
        <begin position="86"/>
        <end position="187"/>
    </location>
</feature>
<keyword evidence="3" id="KW-1185">Reference proteome</keyword>
<dbReference type="OrthoDB" id="9776685at2"/>
<proteinExistence type="predicted"/>
<organism evidence="2 3">
    <name type="scientific">Agrilactobacillus composti DSM 18527 = JCM 14202</name>
    <dbReference type="NCBI Taxonomy" id="1423734"/>
    <lineage>
        <taxon>Bacteria</taxon>
        <taxon>Bacillati</taxon>
        <taxon>Bacillota</taxon>
        <taxon>Bacilli</taxon>
        <taxon>Lactobacillales</taxon>
        <taxon>Lactobacillaceae</taxon>
        <taxon>Agrilactobacillus</taxon>
    </lineage>
</organism>
<dbReference type="Pfam" id="PF12146">
    <property type="entry name" value="Hydrolase_4"/>
    <property type="match status" value="1"/>
</dbReference>
<dbReference type="Gene3D" id="3.40.50.1820">
    <property type="entry name" value="alpha/beta hydrolase"/>
    <property type="match status" value="1"/>
</dbReference>
<dbReference type="PANTHER" id="PTHR43358:SF4">
    <property type="entry name" value="ALPHA_BETA HYDROLASE FOLD-1 DOMAIN-CONTAINING PROTEIN"/>
    <property type="match status" value="1"/>
</dbReference>
<dbReference type="STRING" id="1423734.FC83_GL002697"/>
<dbReference type="PANTHER" id="PTHR43358">
    <property type="entry name" value="ALPHA/BETA-HYDROLASE"/>
    <property type="match status" value="1"/>
</dbReference>
<dbReference type="InterPro" id="IPR029058">
    <property type="entry name" value="AB_hydrolase_fold"/>
</dbReference>
<evidence type="ECO:0000313" key="3">
    <source>
        <dbReference type="Proteomes" id="UP000051236"/>
    </source>
</evidence>
<dbReference type="Proteomes" id="UP000051236">
    <property type="component" value="Unassembled WGS sequence"/>
</dbReference>
<dbReference type="GO" id="GO:0016787">
    <property type="term" value="F:hydrolase activity"/>
    <property type="evidence" value="ECO:0007669"/>
    <property type="project" value="UniProtKB-KW"/>
</dbReference>
<dbReference type="SUPFAM" id="SSF53474">
    <property type="entry name" value="alpha/beta-Hydrolases"/>
    <property type="match status" value="1"/>
</dbReference>
<keyword evidence="2" id="KW-0378">Hydrolase</keyword>
<dbReference type="eggNOG" id="COG1073">
    <property type="taxonomic scope" value="Bacteria"/>
</dbReference>
<dbReference type="AlphaFoldDB" id="A0A0R1Y2N8"/>
<dbReference type="PATRIC" id="fig|1423734.3.peg.2737"/>
<sequence length="315" mass="35523">MIALLSAVPAVAAVGTGIASTYLYRYAFKRLDKAPKGSASNPDPDSKFYPSFQWLQNQPKEDWWLNETDVNNRVHAYFVPNPKNKTKVALIAHGYKGDATSMAASAKLFFDDGYTVLMPDDRSHGLSSGKYINFGWLDRLDYLQWLQKILERMGPDIQIVLYGISMGGATVMMMSGDDLPHQVKAIIEDCGYASVEEELTYQLKHFFNLPKYPLMPVVSSINKIVLGFTLEHGSAVAQLHKNKTPIFFIHGEKDNYVPTSMCFENFQATSAPKDMWIVPNATHAKSYWTAPKEYTQRIKRFLCQYVPAETPAQPD</sequence>
<name>A0A0R1Y2N8_9LACO</name>
<dbReference type="EMBL" id="AZGA01000046">
    <property type="protein sequence ID" value="KRM33644.1"/>
    <property type="molecule type" value="Genomic_DNA"/>
</dbReference>
<evidence type="ECO:0000259" key="1">
    <source>
        <dbReference type="Pfam" id="PF12146"/>
    </source>
</evidence>
<comment type="caution">
    <text evidence="2">The sequence shown here is derived from an EMBL/GenBank/DDBJ whole genome shotgun (WGS) entry which is preliminary data.</text>
</comment>
<accession>A0A0R1Y2N8</accession>
<protein>
    <submittedName>
        <fullName evidence="2">Alpha beta fold family hydrolase</fullName>
    </submittedName>
</protein>
<evidence type="ECO:0000313" key="2">
    <source>
        <dbReference type="EMBL" id="KRM33644.1"/>
    </source>
</evidence>
<gene>
    <name evidence="2" type="ORF">FC83_GL002697</name>
</gene>